<keyword evidence="3" id="KW-1185">Reference proteome</keyword>
<organism evidence="2 3">
    <name type="scientific">Salinicoccus sesuvii</name>
    <dbReference type="NCBI Taxonomy" id="868281"/>
    <lineage>
        <taxon>Bacteria</taxon>
        <taxon>Bacillati</taxon>
        <taxon>Bacillota</taxon>
        <taxon>Bacilli</taxon>
        <taxon>Bacillales</taxon>
        <taxon>Staphylococcaceae</taxon>
        <taxon>Salinicoccus</taxon>
    </lineage>
</organism>
<protein>
    <recommendedName>
        <fullName evidence="4">Glycosyltransferase 2-like domain-containing protein</fullName>
    </recommendedName>
</protein>
<sequence>MITDLQADIGTPGDYNRRHGYPPRLSRQRSPYHIIYGVWRIAFQDVSRRLGSVVNGWKKHIAIGASNAQPWVMMMIMIWIGAGITLPIYIIATWFSSFGMIGLPLVLYLIYAIQFKWMCQRLIRLPWLLALFYPLYILFFFHVYGASFVRVHLFKKVEWKGREIDLKKMDDIFQIIGKTQKISLLRLSYYS</sequence>
<accession>A0ABV7N934</accession>
<evidence type="ECO:0000313" key="2">
    <source>
        <dbReference type="EMBL" id="MFC3389652.1"/>
    </source>
</evidence>
<keyword evidence="1" id="KW-0812">Transmembrane</keyword>
<keyword evidence="1" id="KW-1133">Transmembrane helix</keyword>
<evidence type="ECO:0008006" key="4">
    <source>
        <dbReference type="Google" id="ProtNLM"/>
    </source>
</evidence>
<gene>
    <name evidence="2" type="ORF">ACFOEO_13840</name>
</gene>
<feature type="transmembrane region" description="Helical" evidence="1">
    <location>
        <begin position="127"/>
        <end position="149"/>
    </location>
</feature>
<comment type="caution">
    <text evidence="2">The sequence shown here is derived from an EMBL/GenBank/DDBJ whole genome shotgun (WGS) entry which is preliminary data.</text>
</comment>
<feature type="transmembrane region" description="Helical" evidence="1">
    <location>
        <begin position="98"/>
        <end position="115"/>
    </location>
</feature>
<evidence type="ECO:0000256" key="1">
    <source>
        <dbReference type="SAM" id="Phobius"/>
    </source>
</evidence>
<name>A0ABV7N934_9STAP</name>
<dbReference type="RefSeq" id="WP_380657238.1">
    <property type="nucleotide sequence ID" value="NZ_JBHRVQ010000004.1"/>
</dbReference>
<reference evidence="3" key="1">
    <citation type="journal article" date="2019" name="Int. J. Syst. Evol. Microbiol.">
        <title>The Global Catalogue of Microorganisms (GCM) 10K type strain sequencing project: providing services to taxonomists for standard genome sequencing and annotation.</title>
        <authorList>
            <consortium name="The Broad Institute Genomics Platform"/>
            <consortium name="The Broad Institute Genome Sequencing Center for Infectious Disease"/>
            <person name="Wu L."/>
            <person name="Ma J."/>
        </authorList>
    </citation>
    <scope>NUCLEOTIDE SEQUENCE [LARGE SCALE GENOMIC DNA]</scope>
    <source>
        <strain evidence="3">CCM 7756</strain>
    </source>
</reference>
<feature type="transmembrane region" description="Helical" evidence="1">
    <location>
        <begin position="71"/>
        <end position="92"/>
    </location>
</feature>
<proteinExistence type="predicted"/>
<dbReference type="Proteomes" id="UP001595637">
    <property type="component" value="Unassembled WGS sequence"/>
</dbReference>
<dbReference type="EMBL" id="JBHRVQ010000004">
    <property type="protein sequence ID" value="MFC3389652.1"/>
    <property type="molecule type" value="Genomic_DNA"/>
</dbReference>
<evidence type="ECO:0000313" key="3">
    <source>
        <dbReference type="Proteomes" id="UP001595637"/>
    </source>
</evidence>
<keyword evidence="1" id="KW-0472">Membrane</keyword>